<geneLocation type="mitochondrion" evidence="1"/>
<protein>
    <submittedName>
        <fullName evidence="1">Uncharacterized protein</fullName>
    </submittedName>
</protein>
<name>A0A4Y5SFY2_9STRA</name>
<proteinExistence type="predicted"/>
<reference evidence="1" key="1">
    <citation type="journal article" date="2019" name="Mitochondrial DNA Part B Resour">
        <title>Complete mitochondrial genome of a rare diatom (Bacillariophyta) Proschkinia and its phylogenetic and taxonomic implications.</title>
        <authorList>
            <person name="Gastineau R."/>
            <person name="Kim S.-Y."/>
            <person name="Lemieux C."/>
            <person name="Turmel M."/>
            <person name="Witkowski A."/>
            <person name="Park J.-G."/>
            <person name="Kim B.-S."/>
            <person name="Mann D.G."/>
            <person name="Theriot E.C."/>
        </authorList>
    </citation>
    <scope>NUCLEOTIDE SEQUENCE</scope>
</reference>
<dbReference type="AlphaFoldDB" id="A0A4Y5SFY2"/>
<accession>A0A4Y5SFY2</accession>
<evidence type="ECO:0000313" key="1">
    <source>
        <dbReference type="EMBL" id="QDA21763.1"/>
    </source>
</evidence>
<organism evidence="1">
    <name type="scientific">Proschkinia sp. SZCZR1824</name>
    <dbReference type="NCBI Taxonomy" id="2588390"/>
    <lineage>
        <taxon>Eukaryota</taxon>
        <taxon>Sar</taxon>
        <taxon>Stramenopiles</taxon>
        <taxon>Ochrophyta</taxon>
        <taxon>Bacillariophyta</taxon>
        <taxon>Bacillariophyceae</taxon>
        <taxon>Bacillariophycidae</taxon>
        <taxon>Naviculales</taxon>
        <taxon>Proschkiniaceae</taxon>
        <taxon>Proschkinia</taxon>
    </lineage>
</organism>
<keyword evidence="1" id="KW-0496">Mitochondrion</keyword>
<dbReference type="EMBL" id="MH800316">
    <property type="protein sequence ID" value="QDA21763.1"/>
    <property type="molecule type" value="Genomic_DNA"/>
</dbReference>
<sequence length="143" mass="17133">MEFSSKYYKVFKTKAYLKNDFFVFYSGVHKNSTEWLKTEQEFKKLKLAYYKGFNKTTKLLLNKSIYKTADFLIGSLTFFFKPTQFFTIKSLFQLDLFILLGIKTNKNFFSSEQIKQVYSSDYQESVLLLYQFKVIGTKIYFKK</sequence>
<gene>
    <name evidence="1" type="primary">orf143</name>
</gene>